<dbReference type="PANTHER" id="PTHR43792:SF1">
    <property type="entry name" value="N-ACETYLTRANSFERASE DOMAIN-CONTAINING PROTEIN"/>
    <property type="match status" value="1"/>
</dbReference>
<name>A0ABZ2MGR5_9MICO</name>
<sequence>MTDRRHHRTERLRLDAPTIDDLGALHEIYSDPRVWTHFPVMRHTNAQRTRSMLEGWIDAWDRDGLGQWIVRAPDDDAVLGHAGCSLRPAGWWNLGYRFAAETHGRGLATEAARAGLEAAVAVRPEAPVVAYLLEHNVASRRVAEKLGLTLQQRGQDFCNPDPDAVRLVYADRDLDGEQLAATLR</sequence>
<dbReference type="SUPFAM" id="SSF55729">
    <property type="entry name" value="Acyl-CoA N-acyltransferases (Nat)"/>
    <property type="match status" value="1"/>
</dbReference>
<evidence type="ECO:0000313" key="3">
    <source>
        <dbReference type="Proteomes" id="UP001382727"/>
    </source>
</evidence>
<protein>
    <submittedName>
        <fullName evidence="2">GNAT family N-acetyltransferase</fullName>
    </submittedName>
</protein>
<dbReference type="InterPro" id="IPR051531">
    <property type="entry name" value="N-acetyltransferase"/>
</dbReference>
<reference evidence="2 3" key="1">
    <citation type="submission" date="2024-02" db="EMBL/GenBank/DDBJ databases">
        <title>Janibacter sp. nov., isolated from gut of marine sandworm.</title>
        <authorList>
            <person name="Kim B."/>
            <person name="Jun M.O."/>
            <person name="Shin N.-R."/>
        </authorList>
    </citation>
    <scope>NUCLEOTIDE SEQUENCE [LARGE SCALE GENOMIC DNA]</scope>
    <source>
        <strain evidence="2 3">A1S7</strain>
    </source>
</reference>
<dbReference type="Proteomes" id="UP001382727">
    <property type="component" value="Chromosome"/>
</dbReference>
<dbReference type="EMBL" id="CP144913">
    <property type="protein sequence ID" value="WXB76259.1"/>
    <property type="molecule type" value="Genomic_DNA"/>
</dbReference>
<dbReference type="Gene3D" id="3.40.630.30">
    <property type="match status" value="1"/>
</dbReference>
<feature type="domain" description="N-acetyltransferase" evidence="1">
    <location>
        <begin position="12"/>
        <end position="172"/>
    </location>
</feature>
<dbReference type="Pfam" id="PF13302">
    <property type="entry name" value="Acetyltransf_3"/>
    <property type="match status" value="1"/>
</dbReference>
<keyword evidence="3" id="KW-1185">Reference proteome</keyword>
<dbReference type="InterPro" id="IPR000182">
    <property type="entry name" value="GNAT_dom"/>
</dbReference>
<dbReference type="RefSeq" id="WP_338749062.1">
    <property type="nucleotide sequence ID" value="NZ_CP144913.1"/>
</dbReference>
<organism evidence="2 3">
    <name type="scientific">Janibacter alittae</name>
    <dbReference type="NCBI Taxonomy" id="3115209"/>
    <lineage>
        <taxon>Bacteria</taxon>
        <taxon>Bacillati</taxon>
        <taxon>Actinomycetota</taxon>
        <taxon>Actinomycetes</taxon>
        <taxon>Micrococcales</taxon>
        <taxon>Intrasporangiaceae</taxon>
        <taxon>Janibacter</taxon>
    </lineage>
</organism>
<proteinExistence type="predicted"/>
<evidence type="ECO:0000259" key="1">
    <source>
        <dbReference type="PROSITE" id="PS51186"/>
    </source>
</evidence>
<accession>A0ABZ2MGR5</accession>
<gene>
    <name evidence="2" type="ORF">V1351_15150</name>
</gene>
<dbReference type="InterPro" id="IPR016181">
    <property type="entry name" value="Acyl_CoA_acyltransferase"/>
</dbReference>
<evidence type="ECO:0000313" key="2">
    <source>
        <dbReference type="EMBL" id="WXB76259.1"/>
    </source>
</evidence>
<dbReference type="PROSITE" id="PS51186">
    <property type="entry name" value="GNAT"/>
    <property type="match status" value="1"/>
</dbReference>
<dbReference type="PANTHER" id="PTHR43792">
    <property type="entry name" value="GNAT FAMILY, PUTATIVE (AFU_ORTHOLOGUE AFUA_3G00765)-RELATED-RELATED"/>
    <property type="match status" value="1"/>
</dbReference>